<dbReference type="EMBL" id="CP036264">
    <property type="protein sequence ID" value="QEF96603.1"/>
    <property type="molecule type" value="Genomic_DNA"/>
</dbReference>
<feature type="transmembrane region" description="Helical" evidence="1">
    <location>
        <begin position="99"/>
        <end position="119"/>
    </location>
</feature>
<sequence length="283" mass="30716">MTEATPRRPRLQPRLLCGVVLIHAVAYWALVFQWQYVDQIWRVIALGIVLGQGSLLAMMAMLFARSIPVRVALPLSASLGSWYGLAKIAQWGFGDPGATWWAIAIAIQTIVCVAGAEVMREKVRHHFAAIADAAGTREPPLQFPIRSLIALTTMSAIGFAVIRYGQRSGWWSPESMDIDENLMMAVVGLILAAAALMVVFGFLSRRTHVIAVRMAAVIASVPVMGYLLHAGAVRAGLSGGSDLRLTIVMLTAHVACILITWVIVYRLPPYPASFSTNGMMSDS</sequence>
<keyword evidence="1" id="KW-0472">Membrane</keyword>
<organism evidence="2 3">
    <name type="scientific">Stieleria maiorica</name>
    <dbReference type="NCBI Taxonomy" id="2795974"/>
    <lineage>
        <taxon>Bacteria</taxon>
        <taxon>Pseudomonadati</taxon>
        <taxon>Planctomycetota</taxon>
        <taxon>Planctomycetia</taxon>
        <taxon>Pirellulales</taxon>
        <taxon>Pirellulaceae</taxon>
        <taxon>Stieleria</taxon>
    </lineage>
</organism>
<keyword evidence="1" id="KW-0812">Transmembrane</keyword>
<evidence type="ECO:0000256" key="1">
    <source>
        <dbReference type="SAM" id="Phobius"/>
    </source>
</evidence>
<feature type="transmembrane region" description="Helical" evidence="1">
    <location>
        <begin position="182"/>
        <end position="203"/>
    </location>
</feature>
<feature type="transmembrane region" description="Helical" evidence="1">
    <location>
        <begin position="210"/>
        <end position="233"/>
    </location>
</feature>
<accession>A0A5B9M7G2</accession>
<evidence type="ECO:0000313" key="3">
    <source>
        <dbReference type="Proteomes" id="UP000321353"/>
    </source>
</evidence>
<dbReference type="RefSeq" id="WP_147866399.1">
    <property type="nucleotide sequence ID" value="NZ_CP036264.1"/>
</dbReference>
<evidence type="ECO:0000313" key="2">
    <source>
        <dbReference type="EMBL" id="QEF96603.1"/>
    </source>
</evidence>
<feature type="transmembrane region" description="Helical" evidence="1">
    <location>
        <begin position="71"/>
        <end position="93"/>
    </location>
</feature>
<feature type="transmembrane region" description="Helical" evidence="1">
    <location>
        <begin position="40"/>
        <end position="64"/>
    </location>
</feature>
<gene>
    <name evidence="2" type="ORF">Mal15_06310</name>
</gene>
<reference evidence="2 3" key="1">
    <citation type="submission" date="2019-02" db="EMBL/GenBank/DDBJ databases">
        <title>Planctomycetal bacteria perform biofilm scaping via a novel small molecule.</title>
        <authorList>
            <person name="Jeske O."/>
            <person name="Boedeker C."/>
            <person name="Wiegand S."/>
            <person name="Breitling P."/>
            <person name="Kallscheuer N."/>
            <person name="Jogler M."/>
            <person name="Rohde M."/>
            <person name="Petersen J."/>
            <person name="Medema M.H."/>
            <person name="Surup F."/>
            <person name="Jogler C."/>
        </authorList>
    </citation>
    <scope>NUCLEOTIDE SEQUENCE [LARGE SCALE GENOMIC DNA]</scope>
    <source>
        <strain evidence="2 3">Mal15</strain>
    </source>
</reference>
<dbReference type="AlphaFoldDB" id="A0A5B9M7G2"/>
<feature type="transmembrane region" description="Helical" evidence="1">
    <location>
        <begin position="245"/>
        <end position="265"/>
    </location>
</feature>
<keyword evidence="3" id="KW-1185">Reference proteome</keyword>
<keyword evidence="1" id="KW-1133">Transmembrane helix</keyword>
<feature type="transmembrane region" description="Helical" evidence="1">
    <location>
        <begin position="143"/>
        <end position="162"/>
    </location>
</feature>
<dbReference type="Proteomes" id="UP000321353">
    <property type="component" value="Chromosome"/>
</dbReference>
<protein>
    <submittedName>
        <fullName evidence="2">Uncharacterized protein</fullName>
    </submittedName>
</protein>
<proteinExistence type="predicted"/>
<name>A0A5B9M7G2_9BACT</name>
<dbReference type="KEGG" id="smam:Mal15_06310"/>
<feature type="transmembrane region" description="Helical" evidence="1">
    <location>
        <begin position="15"/>
        <end position="34"/>
    </location>
</feature>